<evidence type="ECO:0008006" key="5">
    <source>
        <dbReference type="Google" id="ProtNLM"/>
    </source>
</evidence>
<feature type="transmembrane region" description="Helical" evidence="2">
    <location>
        <begin position="323"/>
        <end position="346"/>
    </location>
</feature>
<feature type="transmembrane region" description="Helical" evidence="2">
    <location>
        <begin position="415"/>
        <end position="435"/>
    </location>
</feature>
<dbReference type="AlphaFoldDB" id="A0A835VR01"/>
<keyword evidence="2" id="KW-0472">Membrane</keyword>
<keyword evidence="4" id="KW-1185">Reference proteome</keyword>
<comment type="caution">
    <text evidence="3">The sequence shown here is derived from an EMBL/GenBank/DDBJ whole genome shotgun (WGS) entry which is preliminary data.</text>
</comment>
<feature type="transmembrane region" description="Helical" evidence="2">
    <location>
        <begin position="241"/>
        <end position="263"/>
    </location>
</feature>
<evidence type="ECO:0000313" key="4">
    <source>
        <dbReference type="Proteomes" id="UP000650467"/>
    </source>
</evidence>
<gene>
    <name evidence="3" type="ORF">HXX76_013353</name>
</gene>
<protein>
    <recommendedName>
        <fullName evidence="5">Sugar phosphate transporter domain-containing protein</fullName>
    </recommendedName>
</protein>
<feature type="compositionally biased region" description="Acidic residues" evidence="1">
    <location>
        <begin position="465"/>
        <end position="476"/>
    </location>
</feature>
<organism evidence="3 4">
    <name type="scientific">Chlamydomonas incerta</name>
    <dbReference type="NCBI Taxonomy" id="51695"/>
    <lineage>
        <taxon>Eukaryota</taxon>
        <taxon>Viridiplantae</taxon>
        <taxon>Chlorophyta</taxon>
        <taxon>core chlorophytes</taxon>
        <taxon>Chlorophyceae</taxon>
        <taxon>CS clade</taxon>
        <taxon>Chlamydomonadales</taxon>
        <taxon>Chlamydomonadaceae</taxon>
        <taxon>Chlamydomonas</taxon>
    </lineage>
</organism>
<evidence type="ECO:0000256" key="1">
    <source>
        <dbReference type="SAM" id="MobiDB-lite"/>
    </source>
</evidence>
<evidence type="ECO:0000313" key="3">
    <source>
        <dbReference type="EMBL" id="KAG2425982.1"/>
    </source>
</evidence>
<dbReference type="OrthoDB" id="544432at2759"/>
<dbReference type="EMBL" id="JAEHOC010000051">
    <property type="protein sequence ID" value="KAG2425982.1"/>
    <property type="molecule type" value="Genomic_DNA"/>
</dbReference>
<evidence type="ECO:0000256" key="2">
    <source>
        <dbReference type="SAM" id="Phobius"/>
    </source>
</evidence>
<dbReference type="Proteomes" id="UP000650467">
    <property type="component" value="Unassembled WGS sequence"/>
</dbReference>
<feature type="transmembrane region" description="Helical" evidence="2">
    <location>
        <begin position="122"/>
        <end position="140"/>
    </location>
</feature>
<feature type="compositionally biased region" description="Basic and acidic residues" evidence="1">
    <location>
        <begin position="40"/>
        <end position="55"/>
    </location>
</feature>
<reference evidence="3" key="1">
    <citation type="journal article" date="2020" name="bioRxiv">
        <title>Comparative genomics of Chlamydomonas.</title>
        <authorList>
            <person name="Craig R.J."/>
            <person name="Hasan A.R."/>
            <person name="Ness R.W."/>
            <person name="Keightley P.D."/>
        </authorList>
    </citation>
    <scope>NUCLEOTIDE SEQUENCE</scope>
    <source>
        <strain evidence="3">SAG 7.73</strain>
    </source>
</reference>
<feature type="transmembrane region" description="Helical" evidence="2">
    <location>
        <begin position="358"/>
        <end position="381"/>
    </location>
</feature>
<accession>A0A835VR01</accession>
<proteinExistence type="predicted"/>
<keyword evidence="2" id="KW-0812">Transmembrane</keyword>
<feature type="compositionally biased region" description="Low complexity" evidence="1">
    <location>
        <begin position="9"/>
        <end position="26"/>
    </location>
</feature>
<feature type="region of interest" description="Disordered" evidence="1">
    <location>
        <begin position="1"/>
        <end position="103"/>
    </location>
</feature>
<keyword evidence="2" id="KW-1133">Transmembrane helix</keyword>
<sequence>MEDGEKQEAVVQAQPASAPPETSAAPDTPPAAPAAAAPDQQRREALRKAGADYLEKALAQSRTTKSRNAADHFAPVDAPLAPSSSVPRASPTAASRGRRGKQPQVLDPDVAAFGQYFESTKLYVYMGLYLACQGAIYVLIKGSLTTMKTPGLMSFLHLTSASLSFWLSSTYDIFDTRAVAEAPLRCLRGIAVRASLYGLQMLLLYSSLLHSSVYMILSWASSVPLLIDAGLSLATGKRSRLLAPHIVPLVAAAAGATVLEVVLDGTLSWLSLVMLLLWSATKAAETLWRLLKEDPSLGGRLPGGDFGALAGAVRSVAEAEEGLNAPAVALLVNAVPALPVLVAGFIGQEGREIVDHELSVPAVKLMLLSCVAHVGITWSQLLLHDRLSGTAKAALRWGALLGAVAFNFAEKTAGATLWTALCAVVALGASAGASLQRHTGSEARQMRPFDGLAAGGGGGGGGGAIDDDDDKDPESG</sequence>
<feature type="compositionally biased region" description="Gly residues" evidence="1">
    <location>
        <begin position="453"/>
        <end position="464"/>
    </location>
</feature>
<name>A0A835VR01_CHLIN</name>
<feature type="region of interest" description="Disordered" evidence="1">
    <location>
        <begin position="447"/>
        <end position="476"/>
    </location>
</feature>
<feature type="transmembrane region" description="Helical" evidence="2">
    <location>
        <begin position="212"/>
        <end position="234"/>
    </location>
</feature>